<dbReference type="RefSeq" id="WP_204077455.1">
    <property type="nucleotide sequence ID" value="NZ_BOOP01000038.1"/>
</dbReference>
<proteinExistence type="predicted"/>
<sequence length="251" mass="27344">MSEDELRLENVRHGPAGEFVDAGRRWLGRRGMRLTVHPHTDGWAGHMRQAPQTDGLNPTFDPAHNPISADDAFWLGVRDARDEVAGCVAARLLVTPDFMGMIGSLRLWYDPVPAAFAVPNPPPLPGDLGISGRVGHFGGLWIHPAHRVGTVSRLLVHFLARAARLAALDRFGSAWETSVSFHRLASRPAFRAALGFEHVLSCHDGYFPPTGRVENVHLNYSAPGHILRIVAQTTEALRADDGLKPCASPAT</sequence>
<protein>
    <submittedName>
        <fullName evidence="1">Uncharacterized protein</fullName>
    </submittedName>
</protein>
<keyword evidence="2" id="KW-1185">Reference proteome</keyword>
<evidence type="ECO:0000313" key="1">
    <source>
        <dbReference type="EMBL" id="GII42013.1"/>
    </source>
</evidence>
<dbReference type="Gene3D" id="3.40.630.30">
    <property type="match status" value="1"/>
</dbReference>
<evidence type="ECO:0000313" key="2">
    <source>
        <dbReference type="Proteomes" id="UP000622547"/>
    </source>
</evidence>
<gene>
    <name evidence="1" type="ORF">Pph01_70160</name>
</gene>
<dbReference type="Proteomes" id="UP000622547">
    <property type="component" value="Unassembled WGS sequence"/>
</dbReference>
<comment type="caution">
    <text evidence="1">The sequence shown here is derived from an EMBL/GenBank/DDBJ whole genome shotgun (WGS) entry which is preliminary data.</text>
</comment>
<organism evidence="1 2">
    <name type="scientific">Planotetraspora phitsanulokensis</name>
    <dbReference type="NCBI Taxonomy" id="575192"/>
    <lineage>
        <taxon>Bacteria</taxon>
        <taxon>Bacillati</taxon>
        <taxon>Actinomycetota</taxon>
        <taxon>Actinomycetes</taxon>
        <taxon>Streptosporangiales</taxon>
        <taxon>Streptosporangiaceae</taxon>
        <taxon>Planotetraspora</taxon>
    </lineage>
</organism>
<name>A0A8J3UAX8_9ACTN</name>
<reference evidence="1 2" key="1">
    <citation type="submission" date="2021-01" db="EMBL/GenBank/DDBJ databases">
        <title>Whole genome shotgun sequence of Planotetraspora phitsanulokensis NBRC 104273.</title>
        <authorList>
            <person name="Komaki H."/>
            <person name="Tamura T."/>
        </authorList>
    </citation>
    <scope>NUCLEOTIDE SEQUENCE [LARGE SCALE GENOMIC DNA]</scope>
    <source>
        <strain evidence="1 2">NBRC 104273</strain>
    </source>
</reference>
<dbReference type="AlphaFoldDB" id="A0A8J3UAX8"/>
<dbReference type="EMBL" id="BOOP01000038">
    <property type="protein sequence ID" value="GII42013.1"/>
    <property type="molecule type" value="Genomic_DNA"/>
</dbReference>
<accession>A0A8J3UAX8</accession>